<evidence type="ECO:0000313" key="2">
    <source>
        <dbReference type="Proteomes" id="UP000807769"/>
    </source>
</evidence>
<accession>A0A9P7E996</accession>
<evidence type="ECO:0008006" key="3">
    <source>
        <dbReference type="Google" id="ProtNLM"/>
    </source>
</evidence>
<dbReference type="RefSeq" id="XP_041192229.1">
    <property type="nucleotide sequence ID" value="XM_041338396.1"/>
</dbReference>
<name>A0A9P7E996_9AGAM</name>
<protein>
    <recommendedName>
        <fullName evidence="3">DDE-1 domain-containing protein</fullName>
    </recommendedName>
</protein>
<reference evidence="1" key="1">
    <citation type="journal article" date="2020" name="New Phytol.">
        <title>Comparative genomics reveals dynamic genome evolution in host specialist ectomycorrhizal fungi.</title>
        <authorList>
            <person name="Lofgren L.A."/>
            <person name="Nguyen N.H."/>
            <person name="Vilgalys R."/>
            <person name="Ruytinx J."/>
            <person name="Liao H.L."/>
            <person name="Branco S."/>
            <person name="Kuo A."/>
            <person name="LaButti K."/>
            <person name="Lipzen A."/>
            <person name="Andreopoulos W."/>
            <person name="Pangilinan J."/>
            <person name="Riley R."/>
            <person name="Hundley H."/>
            <person name="Na H."/>
            <person name="Barry K."/>
            <person name="Grigoriev I.V."/>
            <person name="Stajich J.E."/>
            <person name="Kennedy P.G."/>
        </authorList>
    </citation>
    <scope>NUCLEOTIDE SEQUENCE</scope>
    <source>
        <strain evidence="1">MN1</strain>
    </source>
</reference>
<comment type="caution">
    <text evidence="1">The sequence shown here is derived from an EMBL/GenBank/DDBJ whole genome shotgun (WGS) entry which is preliminary data.</text>
</comment>
<sequence>MTDLQGNKCKLSDCPAIYKGDSQTTQWQQKRQWIKAAQGCGTLDSFFSQQPKTPNNGPLLVESEQELLSDLEQDPALDFTLSTGFDMADLCATYLETWLDKQGHNMVLDEEDELELHEDLEYPPESAEIESACEWLDVNDEENVEPHNTLLLVDVCLKEAKKLRTPRLIKVITQLSAIAQYHAWTKYPCLSASLAIARRMGKGPYFAQQIRHATLLDNETVVQSVHQYLTSQNLGTIAPHNLCNHINKVIIPALGLMADTSSISERTSLNWLKKLKYLCKNVQKGIFMSTYDNKTLTCVPPKLGPGKKEHVLITQDECIFHPIKKKGNGHSIHVLDFICETIGFLTLSMTQIEEQMKLPLESHLCSFTACHIIYPGKNHNAWWDLKQLVENVKDAIDVFEHTNPRMVAIFVLDCSLAHEGLAPDALNINNINIGPGGKQKSLHDTIIPLSNPPPKPGHLDTCGVPQTLIYPSLHPNEKLAGKPKGMRAVLEERESVWDEYIERLQGRRVVAAEAEGEPDEVESEADNWCCIFKVLSLQEDFATEKPMLQHLIESQGHVCLFLPKFHCKLNPSEMVWGYRKYCESAINESLGFHNASDGKFLTAKILVP</sequence>
<dbReference type="PANTHER" id="PTHR35871">
    <property type="entry name" value="EXPRESSED PROTEIN"/>
    <property type="match status" value="1"/>
</dbReference>
<proteinExistence type="predicted"/>
<dbReference type="PANTHER" id="PTHR35871:SF1">
    <property type="entry name" value="CXC1-LIKE CYSTEINE CLUSTER ASSOCIATED WITH KDZ TRANSPOSASES DOMAIN-CONTAINING PROTEIN"/>
    <property type="match status" value="1"/>
</dbReference>
<organism evidence="1 2">
    <name type="scientific">Suillus subaureus</name>
    <dbReference type="NCBI Taxonomy" id="48587"/>
    <lineage>
        <taxon>Eukaryota</taxon>
        <taxon>Fungi</taxon>
        <taxon>Dikarya</taxon>
        <taxon>Basidiomycota</taxon>
        <taxon>Agaricomycotina</taxon>
        <taxon>Agaricomycetes</taxon>
        <taxon>Agaricomycetidae</taxon>
        <taxon>Boletales</taxon>
        <taxon>Suillineae</taxon>
        <taxon>Suillaceae</taxon>
        <taxon>Suillus</taxon>
    </lineage>
</organism>
<dbReference type="Proteomes" id="UP000807769">
    <property type="component" value="Unassembled WGS sequence"/>
</dbReference>
<dbReference type="GeneID" id="64632412"/>
<keyword evidence="2" id="KW-1185">Reference proteome</keyword>
<dbReference type="EMBL" id="JABBWG010000019">
    <property type="protein sequence ID" value="KAG1815092.1"/>
    <property type="molecule type" value="Genomic_DNA"/>
</dbReference>
<dbReference type="OrthoDB" id="2449121at2759"/>
<gene>
    <name evidence="1" type="ORF">BJ212DRAFT_1447403</name>
</gene>
<dbReference type="AlphaFoldDB" id="A0A9P7E996"/>
<evidence type="ECO:0000313" key="1">
    <source>
        <dbReference type="EMBL" id="KAG1815092.1"/>
    </source>
</evidence>